<proteinExistence type="predicted"/>
<dbReference type="EMBL" id="UZAG01000489">
    <property type="protein sequence ID" value="VDO08597.1"/>
    <property type="molecule type" value="Genomic_DNA"/>
</dbReference>
<reference evidence="1 2" key="2">
    <citation type="submission" date="2018-11" db="EMBL/GenBank/DDBJ databases">
        <authorList>
            <consortium name="Pathogen Informatics"/>
        </authorList>
    </citation>
    <scope>NUCLEOTIDE SEQUENCE [LARGE SCALE GENOMIC DNA]</scope>
</reference>
<accession>A0A0R3Q547</accession>
<evidence type="ECO:0000313" key="1">
    <source>
        <dbReference type="EMBL" id="VDO08597.1"/>
    </source>
</evidence>
<dbReference type="WBParaSite" id="BTMF_0000143701-mRNA-1">
    <property type="protein sequence ID" value="BTMF_0000143701-mRNA-1"/>
    <property type="gene ID" value="BTMF_0000143701"/>
</dbReference>
<gene>
    <name evidence="1" type="ORF">BTMF_LOCUS779</name>
</gene>
<reference evidence="3" key="1">
    <citation type="submission" date="2017-02" db="UniProtKB">
        <authorList>
            <consortium name="WormBaseParasite"/>
        </authorList>
    </citation>
    <scope>IDENTIFICATION</scope>
</reference>
<dbReference type="AlphaFoldDB" id="A0A0R3Q547"/>
<evidence type="ECO:0000313" key="2">
    <source>
        <dbReference type="Proteomes" id="UP000280834"/>
    </source>
</evidence>
<organism evidence="3">
    <name type="scientific">Brugia timori</name>
    <dbReference type="NCBI Taxonomy" id="42155"/>
    <lineage>
        <taxon>Eukaryota</taxon>
        <taxon>Metazoa</taxon>
        <taxon>Ecdysozoa</taxon>
        <taxon>Nematoda</taxon>
        <taxon>Chromadorea</taxon>
        <taxon>Rhabditida</taxon>
        <taxon>Spirurina</taxon>
        <taxon>Spiruromorpha</taxon>
        <taxon>Filarioidea</taxon>
        <taxon>Onchocercidae</taxon>
        <taxon>Brugia</taxon>
    </lineage>
</organism>
<name>A0A0R3Q547_9BILA</name>
<keyword evidence="2" id="KW-1185">Reference proteome</keyword>
<protein>
    <submittedName>
        <fullName evidence="3">SprT-like domain-containing protein</fullName>
    </submittedName>
</protein>
<dbReference type="Proteomes" id="UP000280834">
    <property type="component" value="Unassembled WGS sequence"/>
</dbReference>
<sequence length="183" mass="21111">MADDEIFIRQPLSLYKSAMRAVNRRVLFFDNIDRLESDLPGTIVKDLAKNWYSTHFHTRAAFERKAYALAKNNPARIAINGSSFYCVKYDMVKYSQSYEERRILHEVIHIFCKACWYDIAKPQLPVAKRVSVDVIVYATIQRTIGYGLRNPSHDNCLLCGRIVREVLHIFSPTPTTDDPAKPV</sequence>
<evidence type="ECO:0000313" key="3">
    <source>
        <dbReference type="WBParaSite" id="BTMF_0000143701-mRNA-1"/>
    </source>
</evidence>